<keyword evidence="4" id="KW-0808">Transferase</keyword>
<dbReference type="GO" id="GO:0032259">
    <property type="term" value="P:methylation"/>
    <property type="evidence" value="ECO:0007669"/>
    <property type="project" value="UniProtKB-KW"/>
</dbReference>
<keyword evidence="3 8" id="KW-0489">Methyltransferase</keyword>
<sequence length="262" mass="28983">MAGILYLLPNRIADRAVEETLPAGTLAVLRQTQYFLAENAKSARSYLKAASHPTPINELHIEEIGHQPDESKIDEWLSPLSDGHNIAIVSESGCPGVADPGASIVSRAQQLNITVKPLVGPSSILLALMGSGLDGQHFRFLGYLPIKEPSRTQALKEAERHSVHGETQIFIETPYRNQAFLKFLAQSLHPLTRITVACDITGESEFIKTKNAAEWLKEEVYLPKLPTIFAILAQKMPVKKMPIKKQNQGGFHKKTGSFWRQA</sequence>
<evidence type="ECO:0000256" key="4">
    <source>
        <dbReference type="ARBA" id="ARBA00022679"/>
    </source>
</evidence>
<name>A0ABS2GSW0_9BURK</name>
<reference evidence="8 9" key="1">
    <citation type="journal article" date="2021" name="Sci. Rep.">
        <title>The distribution of antibiotic resistance genes in chicken gut microbiota commensals.</title>
        <authorList>
            <person name="Juricova H."/>
            <person name="Matiasovicova J."/>
            <person name="Kubasova T."/>
            <person name="Cejkova D."/>
            <person name="Rychlik I."/>
        </authorList>
    </citation>
    <scope>NUCLEOTIDE SEQUENCE [LARGE SCALE GENOMIC DNA]</scope>
    <source>
        <strain evidence="8 9">An562</strain>
    </source>
</reference>
<comment type="caution">
    <text evidence="8">The sequence shown here is derived from an EMBL/GenBank/DDBJ whole genome shotgun (WGS) entry which is preliminary data.</text>
</comment>
<keyword evidence="5" id="KW-0949">S-adenosyl-L-methionine</keyword>
<feature type="domain" description="Tetrapyrrole methylase" evidence="7">
    <location>
        <begin position="26"/>
        <end position="212"/>
    </location>
</feature>
<organism evidence="8 9">
    <name type="scientific">Parasutterella secunda</name>
    <dbReference type="NCBI Taxonomy" id="626947"/>
    <lineage>
        <taxon>Bacteria</taxon>
        <taxon>Pseudomonadati</taxon>
        <taxon>Pseudomonadota</taxon>
        <taxon>Betaproteobacteria</taxon>
        <taxon>Burkholderiales</taxon>
        <taxon>Sutterellaceae</taxon>
        <taxon>Parasutterella</taxon>
    </lineage>
</organism>
<dbReference type="PANTHER" id="PTHR46111:SF2">
    <property type="entry name" value="SAM-DEPENDENT METHYLTRANSFERASE"/>
    <property type="match status" value="1"/>
</dbReference>
<dbReference type="InterPro" id="IPR035996">
    <property type="entry name" value="4pyrrol_Methylase_sf"/>
</dbReference>
<dbReference type="CDD" id="cd11649">
    <property type="entry name" value="RsmI_like"/>
    <property type="match status" value="1"/>
</dbReference>
<gene>
    <name evidence="8" type="ORF">H5985_03110</name>
</gene>
<dbReference type="Pfam" id="PF00590">
    <property type="entry name" value="TP_methylase"/>
    <property type="match status" value="1"/>
</dbReference>
<dbReference type="Gene3D" id="3.30.950.10">
    <property type="entry name" value="Methyltransferase, Cobalt-precorrin-4 Transmethylase, Domain 2"/>
    <property type="match status" value="1"/>
</dbReference>
<keyword evidence="9" id="KW-1185">Reference proteome</keyword>
<dbReference type="PIRSF" id="PIRSF005917">
    <property type="entry name" value="MTase_YraL"/>
    <property type="match status" value="1"/>
</dbReference>
<evidence type="ECO:0000259" key="7">
    <source>
        <dbReference type="Pfam" id="PF00590"/>
    </source>
</evidence>
<dbReference type="Gene3D" id="3.40.1010.10">
    <property type="entry name" value="Cobalt-precorrin-4 Transmethylase, Domain 1"/>
    <property type="match status" value="1"/>
</dbReference>
<dbReference type="InterPro" id="IPR000878">
    <property type="entry name" value="4pyrrol_Mease"/>
</dbReference>
<keyword evidence="2" id="KW-0698">rRNA processing</keyword>
<keyword evidence="1" id="KW-0963">Cytoplasm</keyword>
<dbReference type="InterPro" id="IPR014777">
    <property type="entry name" value="4pyrrole_Mease_sub1"/>
</dbReference>
<evidence type="ECO:0000256" key="2">
    <source>
        <dbReference type="ARBA" id="ARBA00022552"/>
    </source>
</evidence>
<dbReference type="Proteomes" id="UP000777002">
    <property type="component" value="Unassembled WGS sequence"/>
</dbReference>
<evidence type="ECO:0000256" key="6">
    <source>
        <dbReference type="SAM" id="MobiDB-lite"/>
    </source>
</evidence>
<proteinExistence type="predicted"/>
<evidence type="ECO:0000256" key="5">
    <source>
        <dbReference type="ARBA" id="ARBA00022691"/>
    </source>
</evidence>
<protein>
    <submittedName>
        <fullName evidence="8">SAM-dependent methyltransferase</fullName>
    </submittedName>
</protein>
<evidence type="ECO:0000313" key="9">
    <source>
        <dbReference type="Proteomes" id="UP000777002"/>
    </source>
</evidence>
<dbReference type="GO" id="GO:0008168">
    <property type="term" value="F:methyltransferase activity"/>
    <property type="evidence" value="ECO:0007669"/>
    <property type="project" value="UniProtKB-KW"/>
</dbReference>
<evidence type="ECO:0000313" key="8">
    <source>
        <dbReference type="EMBL" id="MBM6928261.1"/>
    </source>
</evidence>
<dbReference type="InterPro" id="IPR014776">
    <property type="entry name" value="4pyrrole_Mease_sub2"/>
</dbReference>
<dbReference type="EMBL" id="JACJKX010000003">
    <property type="protein sequence ID" value="MBM6928261.1"/>
    <property type="molecule type" value="Genomic_DNA"/>
</dbReference>
<dbReference type="InterPro" id="IPR008189">
    <property type="entry name" value="rRNA_ssu_MeTfrase_I"/>
</dbReference>
<dbReference type="PANTHER" id="PTHR46111">
    <property type="entry name" value="RIBOSOMAL RNA SMALL SUBUNIT METHYLTRANSFERASE I"/>
    <property type="match status" value="1"/>
</dbReference>
<dbReference type="RefSeq" id="WP_205049857.1">
    <property type="nucleotide sequence ID" value="NZ_JACJKX010000003.1"/>
</dbReference>
<evidence type="ECO:0000256" key="3">
    <source>
        <dbReference type="ARBA" id="ARBA00022603"/>
    </source>
</evidence>
<accession>A0ABS2GSW0</accession>
<feature type="region of interest" description="Disordered" evidence="6">
    <location>
        <begin position="243"/>
        <end position="262"/>
    </location>
</feature>
<dbReference type="SUPFAM" id="SSF53790">
    <property type="entry name" value="Tetrapyrrole methylase"/>
    <property type="match status" value="1"/>
</dbReference>
<evidence type="ECO:0000256" key="1">
    <source>
        <dbReference type="ARBA" id="ARBA00022490"/>
    </source>
</evidence>